<evidence type="ECO:0000313" key="17">
    <source>
        <dbReference type="Proteomes" id="UP000507112"/>
    </source>
</evidence>
<dbReference type="Proteomes" id="UP000442782">
    <property type="component" value="Unassembled WGS sequence"/>
</dbReference>
<dbReference type="Proteomes" id="UP000443708">
    <property type="component" value="Unassembled WGS sequence"/>
</dbReference>
<dbReference type="PANTHER" id="PTHR39192:SF1">
    <property type="entry name" value="IRON UPTAKE SYSTEM COMPONENT EFEO"/>
    <property type="match status" value="1"/>
</dbReference>
<evidence type="ECO:0000313" key="14">
    <source>
        <dbReference type="Proteomes" id="UP000459586"/>
    </source>
</evidence>
<keyword evidence="4" id="KW-0449">Lipoprotein</keyword>
<dbReference type="EMBL" id="CACUNS010000006">
    <property type="protein sequence ID" value="CAA6075110.1"/>
    <property type="molecule type" value="Genomic_DNA"/>
</dbReference>
<dbReference type="Proteomes" id="UP000507112">
    <property type="component" value="Unassembled WGS sequence"/>
</dbReference>
<protein>
    <submittedName>
        <fullName evidence="4">Lipoprotein</fullName>
    </submittedName>
</protein>
<dbReference type="EMBL" id="CACTOE010000008">
    <property type="protein sequence ID" value="CAA4122502.1"/>
    <property type="molecule type" value="Genomic_DNA"/>
</dbReference>
<accession>A0A6D2H4Z4</accession>
<evidence type="ECO:0000313" key="5">
    <source>
        <dbReference type="EMBL" id="CAA6075110.1"/>
    </source>
</evidence>
<evidence type="ECO:0000313" key="3">
    <source>
        <dbReference type="EMBL" id="CAA4379418.1"/>
    </source>
</evidence>
<organism evidence="4 12">
    <name type="scientific">Staphylococcus aureus</name>
    <dbReference type="NCBI Taxonomy" id="1280"/>
    <lineage>
        <taxon>Bacteria</taxon>
        <taxon>Bacillati</taxon>
        <taxon>Bacillota</taxon>
        <taxon>Bacilli</taxon>
        <taxon>Bacillales</taxon>
        <taxon>Staphylococcaceae</taxon>
        <taxon>Staphylococcus</taxon>
    </lineage>
</organism>
<dbReference type="Proteomes" id="UP000442696">
    <property type="component" value="Unassembled WGS sequence"/>
</dbReference>
<evidence type="ECO:0000313" key="9">
    <source>
        <dbReference type="EMBL" id="CAD7354826.1"/>
    </source>
</evidence>
<proteinExistence type="predicted"/>
<evidence type="ECO:0000313" key="11">
    <source>
        <dbReference type="Proteomes" id="UP000442782"/>
    </source>
</evidence>
<dbReference type="EMBL" id="CACURZ010000006">
    <property type="protein sequence ID" value="CAA6346140.1"/>
    <property type="molecule type" value="Genomic_DNA"/>
</dbReference>
<dbReference type="EMBL" id="CAIIGD010000003">
    <property type="protein sequence ID" value="CAC8210074.1"/>
    <property type="molecule type" value="Genomic_DNA"/>
</dbReference>
<dbReference type="Proteomes" id="UP000505390">
    <property type="component" value="Unassembled WGS sequence"/>
</dbReference>
<gene>
    <name evidence="9" type="ORF">NCTC13131_05799</name>
    <name evidence="2" type="ORF">SAMEA1029512_01451</name>
    <name evidence="1" type="ORF">SAMEA1029528_01233</name>
    <name evidence="3" type="ORF">SAMEA2078260_01687</name>
    <name evidence="5" type="ORF">SAMEA2078588_01250</name>
    <name evidence="6" type="ORF">SAMEA2080344_01309</name>
    <name evidence="4" type="ORF">SAMEA2081063_00461</name>
    <name evidence="7" type="ORF">SAMEA4008575_01707</name>
    <name evidence="8" type="ORF">SAMEA70146418_01262</name>
</gene>
<evidence type="ECO:0000313" key="2">
    <source>
        <dbReference type="EMBL" id="CAA4122502.1"/>
    </source>
</evidence>
<dbReference type="AlphaFoldDB" id="A0A6D2H4Z4"/>
<evidence type="ECO:0000313" key="6">
    <source>
        <dbReference type="EMBL" id="CAA6346140.1"/>
    </source>
</evidence>
<evidence type="ECO:0000313" key="7">
    <source>
        <dbReference type="EMBL" id="CAC5795980.1"/>
    </source>
</evidence>
<evidence type="ECO:0000313" key="1">
    <source>
        <dbReference type="EMBL" id="CAA4111076.1"/>
    </source>
</evidence>
<reference evidence="10 11" key="1">
    <citation type="submission" date="2019-12" db="EMBL/GenBank/DDBJ databases">
        <authorList>
            <consortium name="Pathogen Informatics"/>
        </authorList>
    </citation>
    <scope>NUCLEOTIDE SEQUENCE [LARGE SCALE GENOMIC DNA]</scope>
    <source>
        <strain evidence="8 17">MOS105</strain>
        <strain evidence="9">NCTC13131</strain>
        <strain evidence="1 13">S040_N01_C01</strain>
        <strain evidence="2 11">S087_N01_C01</strain>
        <strain evidence="7 16">SG160</strain>
        <strain evidence="5 15">T012_N10_C04</strain>
        <strain evidence="3 10">T012_N16_C08</strain>
        <strain evidence="4 12">T065_N03_C06</strain>
        <strain evidence="6 14">T197_A02_C01</strain>
    </source>
</reference>
<evidence type="ECO:0000313" key="15">
    <source>
        <dbReference type="Proteomes" id="UP000459702"/>
    </source>
</evidence>
<dbReference type="Proteomes" id="UP000459586">
    <property type="component" value="Unassembled WGS sequence"/>
</dbReference>
<sequence>MNFDKVNQLLDKYKDNNGGYESFEKVSKKDRKAFADAVNALGEPLSKMAVITE</sequence>
<dbReference type="PANTHER" id="PTHR39192">
    <property type="entry name" value="IRON UPTAKE SYSTEM COMPONENT EFEO"/>
    <property type="match status" value="1"/>
</dbReference>
<name>A0A6D2H4Z4_STAAU</name>
<dbReference type="Proteomes" id="UP000443506">
    <property type="component" value="Unassembled WGS sequence"/>
</dbReference>
<dbReference type="Gene3D" id="1.20.1420.20">
    <property type="entry name" value="M75 peptidase, HXXE motif"/>
    <property type="match status" value="1"/>
</dbReference>
<dbReference type="EMBL" id="UAUZ02000004">
    <property type="protein sequence ID" value="CAD7354826.1"/>
    <property type="molecule type" value="Genomic_DNA"/>
</dbReference>
<comment type="caution">
    <text evidence="4">The sequence shown here is derived from an EMBL/GenBank/DDBJ whole genome shotgun (WGS) entry which is preliminary data.</text>
</comment>
<dbReference type="EMBL" id="CAIGXB010000005">
    <property type="protein sequence ID" value="CAC5795980.1"/>
    <property type="molecule type" value="Genomic_DNA"/>
</dbReference>
<dbReference type="InterPro" id="IPR038352">
    <property type="entry name" value="Imelysin_sf"/>
</dbReference>
<dbReference type="InterPro" id="IPR050894">
    <property type="entry name" value="EfeM/EfeO_iron_uptake"/>
</dbReference>
<dbReference type="EMBL" id="CACTWD010000002">
    <property type="protein sequence ID" value="CAA4673785.1"/>
    <property type="molecule type" value="Genomic_DNA"/>
</dbReference>
<evidence type="ECO:0000313" key="12">
    <source>
        <dbReference type="Proteomes" id="UP000443506"/>
    </source>
</evidence>
<evidence type="ECO:0000313" key="4">
    <source>
        <dbReference type="EMBL" id="CAA4673785.1"/>
    </source>
</evidence>
<dbReference type="EMBL" id="CACTQT010000008">
    <property type="protein sequence ID" value="CAA4379418.1"/>
    <property type="molecule type" value="Genomic_DNA"/>
</dbReference>
<dbReference type="Proteomes" id="UP000459702">
    <property type="component" value="Unassembled WGS sequence"/>
</dbReference>
<dbReference type="Proteomes" id="UP000251686">
    <property type="component" value="Unassembled WGS sequence"/>
</dbReference>
<evidence type="ECO:0000313" key="10">
    <source>
        <dbReference type="Proteomes" id="UP000442696"/>
    </source>
</evidence>
<dbReference type="EMBL" id="CACTPI010000004">
    <property type="protein sequence ID" value="CAA4111076.1"/>
    <property type="molecule type" value="Genomic_DNA"/>
</dbReference>
<evidence type="ECO:0000313" key="16">
    <source>
        <dbReference type="Proteomes" id="UP000505390"/>
    </source>
</evidence>
<evidence type="ECO:0000313" key="13">
    <source>
        <dbReference type="Proteomes" id="UP000443708"/>
    </source>
</evidence>
<evidence type="ECO:0000313" key="8">
    <source>
        <dbReference type="EMBL" id="CAC8210074.1"/>
    </source>
</evidence>